<keyword evidence="3" id="KW-1185">Reference proteome</keyword>
<name>A0ABW4B6U7_9LACO</name>
<organism evidence="2 3">
    <name type="scientific">Lacticaseibacillus jixianensis</name>
    <dbReference type="NCBI Taxonomy" id="2486012"/>
    <lineage>
        <taxon>Bacteria</taxon>
        <taxon>Bacillati</taxon>
        <taxon>Bacillota</taxon>
        <taxon>Bacilli</taxon>
        <taxon>Lactobacillales</taxon>
        <taxon>Lactobacillaceae</taxon>
        <taxon>Lacticaseibacillus</taxon>
    </lineage>
</organism>
<keyword evidence="1" id="KW-0472">Membrane</keyword>
<comment type="caution">
    <text evidence="2">The sequence shown here is derived from an EMBL/GenBank/DDBJ whole genome shotgun (WGS) entry which is preliminary data.</text>
</comment>
<reference evidence="3" key="1">
    <citation type="journal article" date="2019" name="Int. J. Syst. Evol. Microbiol.">
        <title>The Global Catalogue of Microorganisms (GCM) 10K type strain sequencing project: providing services to taxonomists for standard genome sequencing and annotation.</title>
        <authorList>
            <consortium name="The Broad Institute Genomics Platform"/>
            <consortium name="The Broad Institute Genome Sequencing Center for Infectious Disease"/>
            <person name="Wu L."/>
            <person name="Ma J."/>
        </authorList>
    </citation>
    <scope>NUCLEOTIDE SEQUENCE [LARGE SCALE GENOMIC DNA]</scope>
    <source>
        <strain evidence="3">CCM 8911</strain>
    </source>
</reference>
<dbReference type="Pfam" id="PF16069">
    <property type="entry name" value="DUF4811"/>
    <property type="match status" value="1"/>
</dbReference>
<accession>A0ABW4B6U7</accession>
<gene>
    <name evidence="2" type="ORF">ACFQ3L_03230</name>
</gene>
<evidence type="ECO:0000313" key="3">
    <source>
        <dbReference type="Proteomes" id="UP001597249"/>
    </source>
</evidence>
<dbReference type="Proteomes" id="UP001597249">
    <property type="component" value="Unassembled WGS sequence"/>
</dbReference>
<feature type="transmembrane region" description="Helical" evidence="1">
    <location>
        <begin position="30"/>
        <end position="47"/>
    </location>
</feature>
<sequence length="167" mass="17862">MILFIFVLAALLLFLVAVLGKPTAQRRLWIGIIGAVLIGSVVVIALNDASRFGMKTTTTTQTVKIVGAANHTVFATPVGAAKKAYAVAYRANPLSQKVTVAKPSITTAVRVHRTNASTARMTIARTKLHYSNTLAAVLFAGSGQNGQVLRTTYTFHIPLSWAVISKR</sequence>
<proteinExistence type="predicted"/>
<dbReference type="InterPro" id="IPR032083">
    <property type="entry name" value="DUF4811"/>
</dbReference>
<evidence type="ECO:0000313" key="2">
    <source>
        <dbReference type="EMBL" id="MFD1392601.1"/>
    </source>
</evidence>
<dbReference type="RefSeq" id="WP_125584325.1">
    <property type="nucleotide sequence ID" value="NZ_JBHTMO010000006.1"/>
</dbReference>
<keyword evidence="1" id="KW-1133">Transmembrane helix</keyword>
<evidence type="ECO:0000256" key="1">
    <source>
        <dbReference type="SAM" id="Phobius"/>
    </source>
</evidence>
<keyword evidence="1" id="KW-0812">Transmembrane</keyword>
<dbReference type="EMBL" id="JBHTMO010000006">
    <property type="protein sequence ID" value="MFD1392601.1"/>
    <property type="molecule type" value="Genomic_DNA"/>
</dbReference>
<protein>
    <submittedName>
        <fullName evidence="2">DUF4811 domain-containing protein</fullName>
    </submittedName>
</protein>